<dbReference type="PANTHER" id="PTHR33055:SF3">
    <property type="entry name" value="PUTATIVE TRANSPOSASE FOR IS117-RELATED"/>
    <property type="match status" value="1"/>
</dbReference>
<dbReference type="Pfam" id="PF01548">
    <property type="entry name" value="DEDD_Tnp_IS110"/>
    <property type="match status" value="1"/>
</dbReference>
<dbReference type="Pfam" id="PF02371">
    <property type="entry name" value="Transposase_20"/>
    <property type="match status" value="1"/>
</dbReference>
<comment type="caution">
    <text evidence="3">The sequence shown here is derived from an EMBL/GenBank/DDBJ whole genome shotgun (WGS) entry which is preliminary data.</text>
</comment>
<dbReference type="InterPro" id="IPR047650">
    <property type="entry name" value="Transpos_IS110"/>
</dbReference>
<dbReference type="PANTHER" id="PTHR33055">
    <property type="entry name" value="TRANSPOSASE FOR INSERTION SEQUENCE ELEMENT IS1111A"/>
    <property type="match status" value="1"/>
</dbReference>
<keyword evidence="4" id="KW-1185">Reference proteome</keyword>
<feature type="domain" description="Transposase IS116/IS110/IS902 C-terminal" evidence="2">
    <location>
        <begin position="214"/>
        <end position="290"/>
    </location>
</feature>
<dbReference type="RefSeq" id="WP_316021717.1">
    <property type="nucleotide sequence ID" value="NZ_JAWDID010000121.1"/>
</dbReference>
<evidence type="ECO:0000259" key="2">
    <source>
        <dbReference type="Pfam" id="PF02371"/>
    </source>
</evidence>
<name>A0ABU3SH64_9HYPH</name>
<organism evidence="3 4">
    <name type="scientific">Bosea rubneri</name>
    <dbReference type="NCBI Taxonomy" id="3075434"/>
    <lineage>
        <taxon>Bacteria</taxon>
        <taxon>Pseudomonadati</taxon>
        <taxon>Pseudomonadota</taxon>
        <taxon>Alphaproteobacteria</taxon>
        <taxon>Hyphomicrobiales</taxon>
        <taxon>Boseaceae</taxon>
        <taxon>Bosea</taxon>
    </lineage>
</organism>
<dbReference type="Proteomes" id="UP001254257">
    <property type="component" value="Unassembled WGS sequence"/>
</dbReference>
<reference evidence="3 4" key="1">
    <citation type="submission" date="2023-09" db="EMBL/GenBank/DDBJ databases">
        <title>Whole genome shotgun sequencing (WGS) of Bosea sp. ZW T0_25, isolated from stored onions (Allium cepa).</title>
        <authorList>
            <person name="Stoll D.A."/>
            <person name="Huch M."/>
        </authorList>
    </citation>
    <scope>NUCLEOTIDE SEQUENCE [LARGE SCALE GENOMIC DNA]</scope>
    <source>
        <strain evidence="3 4">ZW T0_25</strain>
    </source>
</reference>
<evidence type="ECO:0000313" key="4">
    <source>
        <dbReference type="Proteomes" id="UP001254257"/>
    </source>
</evidence>
<accession>A0ABU3SH64</accession>
<dbReference type="InterPro" id="IPR002525">
    <property type="entry name" value="Transp_IS110-like_N"/>
</dbReference>
<dbReference type="InterPro" id="IPR003346">
    <property type="entry name" value="Transposase_20"/>
</dbReference>
<dbReference type="NCBIfam" id="NF033542">
    <property type="entry name" value="transpos_IS110"/>
    <property type="match status" value="1"/>
</dbReference>
<dbReference type="EMBL" id="JAWDID010000121">
    <property type="protein sequence ID" value="MDU0344031.1"/>
    <property type="molecule type" value="Genomic_DNA"/>
</dbReference>
<gene>
    <name evidence="3" type="ORF">RKE40_29530</name>
</gene>
<sequence length="343" mass="37909">MECFVGLDVSVKTTSVCVMDAGGTIIREGKAESSPEAIAAFLSGCNGHYSRVGLEAGPLCQWLYAGLAKAGFPVICIETRHAQAVLSARPNKTDRNDARGIAQMMRVGLYRPVHVKTLASQKIRALLSGRRFLQAKLLDVENSIRGLLRNFGLKVGMVTRAGYEERILELIEDVPSLQTIIEPMLAVRQVIREQYARLHKKMLALARADDDCLLLMSAPGVGPLIALTYRAAIDEPARFQRSRSVGAHFGLAPRTHQSGEIDRRGRITKNGDETLRSALFEAALVLLRPQAKPSALKAWGLRVAKRRGMAKAMIAVARRLSVILHRMWIDRVPFRWTDEPVQA</sequence>
<evidence type="ECO:0000313" key="3">
    <source>
        <dbReference type="EMBL" id="MDU0344031.1"/>
    </source>
</evidence>
<protein>
    <submittedName>
        <fullName evidence="3">IS110 family transposase</fullName>
    </submittedName>
</protein>
<evidence type="ECO:0000259" key="1">
    <source>
        <dbReference type="Pfam" id="PF01548"/>
    </source>
</evidence>
<feature type="domain" description="Transposase IS110-like N-terminal" evidence="1">
    <location>
        <begin position="5"/>
        <end position="150"/>
    </location>
</feature>
<proteinExistence type="predicted"/>